<protein>
    <submittedName>
        <fullName evidence="2">Uncharacterized protein</fullName>
    </submittedName>
</protein>
<accession>A0A8B6GRH1</accession>
<sequence length="127" mass="14003">MQHIKRLGYEANPVTNGIHSPCTATAKPIADESVCLEDEDRHHSNLQNNQQTCPVADDSQGTDRKAECLGPNSLAYSQSQTKRFSSACSIQSAPKKKNTAKDVHSLQCAVLEKELEKNILQIDLIKK</sequence>
<evidence type="ECO:0000256" key="1">
    <source>
        <dbReference type="SAM" id="MobiDB-lite"/>
    </source>
</evidence>
<evidence type="ECO:0000313" key="3">
    <source>
        <dbReference type="Proteomes" id="UP000596742"/>
    </source>
</evidence>
<name>A0A8B6GRH1_MYTGA</name>
<proteinExistence type="predicted"/>
<reference evidence="2" key="1">
    <citation type="submission" date="2018-11" db="EMBL/GenBank/DDBJ databases">
        <authorList>
            <person name="Alioto T."/>
            <person name="Alioto T."/>
        </authorList>
    </citation>
    <scope>NUCLEOTIDE SEQUENCE</scope>
</reference>
<dbReference type="EMBL" id="UYJE01008894">
    <property type="protein sequence ID" value="VDI68347.1"/>
    <property type="molecule type" value="Genomic_DNA"/>
</dbReference>
<gene>
    <name evidence="2" type="ORF">MGAL_10B041461</name>
</gene>
<comment type="caution">
    <text evidence="2">The sequence shown here is derived from an EMBL/GenBank/DDBJ whole genome shotgun (WGS) entry which is preliminary data.</text>
</comment>
<dbReference type="OrthoDB" id="10407527at2759"/>
<feature type="region of interest" description="Disordered" evidence="1">
    <location>
        <begin position="39"/>
        <end position="67"/>
    </location>
</feature>
<dbReference type="Proteomes" id="UP000596742">
    <property type="component" value="Unassembled WGS sequence"/>
</dbReference>
<organism evidence="2 3">
    <name type="scientific">Mytilus galloprovincialis</name>
    <name type="common">Mediterranean mussel</name>
    <dbReference type="NCBI Taxonomy" id="29158"/>
    <lineage>
        <taxon>Eukaryota</taxon>
        <taxon>Metazoa</taxon>
        <taxon>Spiralia</taxon>
        <taxon>Lophotrochozoa</taxon>
        <taxon>Mollusca</taxon>
        <taxon>Bivalvia</taxon>
        <taxon>Autobranchia</taxon>
        <taxon>Pteriomorphia</taxon>
        <taxon>Mytilida</taxon>
        <taxon>Mytiloidea</taxon>
        <taxon>Mytilidae</taxon>
        <taxon>Mytilinae</taxon>
        <taxon>Mytilus</taxon>
    </lineage>
</organism>
<dbReference type="AlphaFoldDB" id="A0A8B6GRH1"/>
<keyword evidence="3" id="KW-1185">Reference proteome</keyword>
<evidence type="ECO:0000313" key="2">
    <source>
        <dbReference type="EMBL" id="VDI68347.1"/>
    </source>
</evidence>